<gene>
    <name evidence="1" type="ORF">FBFR_14930</name>
</gene>
<protein>
    <recommendedName>
        <fullName evidence="3">DUF2064 domain-containing protein</fullName>
    </recommendedName>
</protein>
<dbReference type="Pfam" id="PF09837">
    <property type="entry name" value="DUF2064"/>
    <property type="match status" value="1"/>
</dbReference>
<dbReference type="InterPro" id="IPR018641">
    <property type="entry name" value="Trfase_1_rSAM/seldom-assoc"/>
</dbReference>
<dbReference type="OrthoDB" id="9798250at2"/>
<reference evidence="1 2" key="1">
    <citation type="submission" date="2016-03" db="EMBL/GenBank/DDBJ databases">
        <title>Draft genome sequence of Flavobacterium fryxellicola DSM 16209.</title>
        <authorList>
            <person name="Shin S.-K."/>
            <person name="Yi H."/>
        </authorList>
    </citation>
    <scope>NUCLEOTIDE SEQUENCE [LARGE SCALE GENOMIC DNA]</scope>
    <source>
        <strain evidence="1 2">DSM 16209</strain>
    </source>
</reference>
<evidence type="ECO:0000313" key="1">
    <source>
        <dbReference type="EMBL" id="OAB25281.1"/>
    </source>
</evidence>
<dbReference type="EMBL" id="LVJE01000047">
    <property type="protein sequence ID" value="OAB25281.1"/>
    <property type="molecule type" value="Genomic_DNA"/>
</dbReference>
<keyword evidence="2" id="KW-1185">Reference proteome</keyword>
<dbReference type="SUPFAM" id="SSF53448">
    <property type="entry name" value="Nucleotide-diphospho-sugar transferases"/>
    <property type="match status" value="1"/>
</dbReference>
<proteinExistence type="predicted"/>
<evidence type="ECO:0008006" key="3">
    <source>
        <dbReference type="Google" id="ProtNLM"/>
    </source>
</evidence>
<organism evidence="1 2">
    <name type="scientific">Flavobacterium fryxellicola</name>
    <dbReference type="NCBI Taxonomy" id="249352"/>
    <lineage>
        <taxon>Bacteria</taxon>
        <taxon>Pseudomonadati</taxon>
        <taxon>Bacteroidota</taxon>
        <taxon>Flavobacteriia</taxon>
        <taxon>Flavobacteriales</taxon>
        <taxon>Flavobacteriaceae</taxon>
        <taxon>Flavobacterium</taxon>
    </lineage>
</organism>
<dbReference type="Proteomes" id="UP000077164">
    <property type="component" value="Unassembled WGS sequence"/>
</dbReference>
<sequence length="232" mass="26596">MNLIMDYSNTTAILLFVQSEKRVSALKPIASCSKQNVLLWKKMNDHSIKISQQTKLPYFISNENDQMGATFGERITHSIETVFAKGFEKVIVIGNDCIELKTHHLLQAERDLKRNDLVIGPDYSGGAYLIGVTKLKYNAELFKTIPWQTKSVFTALQTLYKKQPIAYLPYLNDCNNAFDFKQATQKLSFSDSFRKILLSFLSNFVVQIDFETRLYSSDYHAFNFNKGSPFNV</sequence>
<dbReference type="STRING" id="249352.SAMN05444395_10998"/>
<dbReference type="Gene3D" id="3.90.550.10">
    <property type="entry name" value="Spore Coat Polysaccharide Biosynthesis Protein SpsA, Chain A"/>
    <property type="match status" value="1"/>
</dbReference>
<accession>A0A167U5U7</accession>
<dbReference type="InterPro" id="IPR029044">
    <property type="entry name" value="Nucleotide-diphossugar_trans"/>
</dbReference>
<dbReference type="AlphaFoldDB" id="A0A167U5U7"/>
<dbReference type="RefSeq" id="WP_066082705.1">
    <property type="nucleotide sequence ID" value="NZ_FRDK01000009.1"/>
</dbReference>
<evidence type="ECO:0000313" key="2">
    <source>
        <dbReference type="Proteomes" id="UP000077164"/>
    </source>
</evidence>
<name>A0A167U5U7_9FLAO</name>
<comment type="caution">
    <text evidence="1">The sequence shown here is derived from an EMBL/GenBank/DDBJ whole genome shotgun (WGS) entry which is preliminary data.</text>
</comment>
<dbReference type="PANTHER" id="PTHR36529:SF1">
    <property type="entry name" value="GLYCOSYLTRANSFERASE"/>
    <property type="match status" value="1"/>
</dbReference>
<dbReference type="PANTHER" id="PTHR36529">
    <property type="entry name" value="SLL1095 PROTEIN"/>
    <property type="match status" value="1"/>
</dbReference>